<protein>
    <submittedName>
        <fullName evidence="1">Orotate phosphoribosyltransferase</fullName>
    </submittedName>
</protein>
<organism evidence="1 2">
    <name type="scientific">Deinococcus arcticus</name>
    <dbReference type="NCBI Taxonomy" id="2136176"/>
    <lineage>
        <taxon>Bacteria</taxon>
        <taxon>Thermotogati</taxon>
        <taxon>Deinococcota</taxon>
        <taxon>Deinococci</taxon>
        <taxon>Deinococcales</taxon>
        <taxon>Deinococcaceae</taxon>
        <taxon>Deinococcus</taxon>
    </lineage>
</organism>
<comment type="caution">
    <text evidence="1">The sequence shown here is derived from an EMBL/GenBank/DDBJ whole genome shotgun (WGS) entry which is preliminary data.</text>
</comment>
<sequence>MRDPARLDRVAAWQAQAIATQFPGTTLLVGAPACGAVLTAFVARHLGLPVAFVTLEPAPAWHRMHVPGPQHRAVYVDDLICTGEGARTAAAFLRAQGLTVLGVSAWISRTALAGERLHTLAPPPFQTWTPHEAAPAGPPLHVGVRE</sequence>
<dbReference type="InterPro" id="IPR000836">
    <property type="entry name" value="PRTase_dom"/>
</dbReference>
<dbReference type="SUPFAM" id="SSF53271">
    <property type="entry name" value="PRTase-like"/>
    <property type="match status" value="1"/>
</dbReference>
<keyword evidence="2" id="KW-1185">Reference proteome</keyword>
<dbReference type="OrthoDB" id="68857at2"/>
<dbReference type="CDD" id="cd06223">
    <property type="entry name" value="PRTases_typeI"/>
    <property type="match status" value="1"/>
</dbReference>
<dbReference type="AlphaFoldDB" id="A0A2T3WAH3"/>
<evidence type="ECO:0000313" key="1">
    <source>
        <dbReference type="EMBL" id="PTA68896.1"/>
    </source>
</evidence>
<gene>
    <name evidence="1" type="ORF">C8263_06235</name>
</gene>
<keyword evidence="1" id="KW-0808">Transferase</keyword>
<proteinExistence type="predicted"/>
<dbReference type="EMBL" id="PYSV01000004">
    <property type="protein sequence ID" value="PTA68896.1"/>
    <property type="molecule type" value="Genomic_DNA"/>
</dbReference>
<evidence type="ECO:0000313" key="2">
    <source>
        <dbReference type="Proteomes" id="UP000240317"/>
    </source>
</evidence>
<name>A0A2T3WAH3_9DEIO</name>
<reference evidence="1 2" key="1">
    <citation type="submission" date="2018-03" db="EMBL/GenBank/DDBJ databases">
        <title>Draft genome of Deinococcus sp. OD32.</title>
        <authorList>
            <person name="Wang X.-P."/>
            <person name="Du Z.-J."/>
        </authorList>
    </citation>
    <scope>NUCLEOTIDE SEQUENCE [LARGE SCALE GENOMIC DNA]</scope>
    <source>
        <strain evidence="1 2">OD32</strain>
    </source>
</reference>
<dbReference type="InterPro" id="IPR029057">
    <property type="entry name" value="PRTase-like"/>
</dbReference>
<dbReference type="Gene3D" id="3.40.50.2020">
    <property type="match status" value="1"/>
</dbReference>
<dbReference type="Proteomes" id="UP000240317">
    <property type="component" value="Unassembled WGS sequence"/>
</dbReference>
<keyword evidence="1" id="KW-0328">Glycosyltransferase</keyword>
<dbReference type="GO" id="GO:0016757">
    <property type="term" value="F:glycosyltransferase activity"/>
    <property type="evidence" value="ECO:0007669"/>
    <property type="project" value="UniProtKB-KW"/>
</dbReference>
<accession>A0A2T3WAH3</accession>